<feature type="binding site" evidence="3">
    <location>
        <begin position="81"/>
        <end position="84"/>
    </location>
    <ligand>
        <name>substrate</name>
    </ligand>
</feature>
<dbReference type="RefSeq" id="WP_184083730.1">
    <property type="nucleotide sequence ID" value="NZ_JACIJF010000001.1"/>
</dbReference>
<dbReference type="GO" id="GO:0006014">
    <property type="term" value="P:D-ribose metabolic process"/>
    <property type="evidence" value="ECO:0007669"/>
    <property type="project" value="TreeGrafter"/>
</dbReference>
<dbReference type="FunFam" id="3.40.50.1360:FF:000001">
    <property type="entry name" value="Ribose-5-phosphate isomerase A"/>
    <property type="match status" value="1"/>
</dbReference>
<dbReference type="InterPro" id="IPR004788">
    <property type="entry name" value="Ribose5P_isomerase_type_A"/>
</dbReference>
<dbReference type="NCBIfam" id="NF001924">
    <property type="entry name" value="PRK00702.1"/>
    <property type="match status" value="1"/>
</dbReference>
<keyword evidence="2 3" id="KW-0413">Isomerase</keyword>
<comment type="subunit">
    <text evidence="3">Homodimer.</text>
</comment>
<evidence type="ECO:0000313" key="4">
    <source>
        <dbReference type="EMBL" id="MBB5709218.1"/>
    </source>
</evidence>
<proteinExistence type="inferred from homology"/>
<feature type="binding site" evidence="3">
    <location>
        <begin position="26"/>
        <end position="29"/>
    </location>
    <ligand>
        <name>substrate</name>
    </ligand>
</feature>
<evidence type="ECO:0000256" key="1">
    <source>
        <dbReference type="ARBA" id="ARBA00001713"/>
    </source>
</evidence>
<dbReference type="AlphaFoldDB" id="A0A840YEL4"/>
<dbReference type="Gene3D" id="3.40.50.1360">
    <property type="match status" value="1"/>
</dbReference>
<dbReference type="GO" id="GO:0009052">
    <property type="term" value="P:pentose-phosphate shunt, non-oxidative branch"/>
    <property type="evidence" value="ECO:0007669"/>
    <property type="project" value="UniProtKB-UniRule"/>
</dbReference>
<dbReference type="NCBIfam" id="TIGR00021">
    <property type="entry name" value="rpiA"/>
    <property type="match status" value="1"/>
</dbReference>
<evidence type="ECO:0000313" key="5">
    <source>
        <dbReference type="Proteomes" id="UP000527143"/>
    </source>
</evidence>
<dbReference type="PANTHER" id="PTHR11934:SF0">
    <property type="entry name" value="RIBOSE-5-PHOSPHATE ISOMERASE"/>
    <property type="match status" value="1"/>
</dbReference>
<dbReference type="Pfam" id="PF06026">
    <property type="entry name" value="Rib_5-P_isom_A"/>
    <property type="match status" value="1"/>
</dbReference>
<comment type="function">
    <text evidence="3">Catalyzes the reversible conversion of ribose-5-phosphate to ribulose 5-phosphate.</text>
</comment>
<reference evidence="4 5" key="1">
    <citation type="submission" date="2020-08" db="EMBL/GenBank/DDBJ databases">
        <title>Genomic Encyclopedia of Type Strains, Phase IV (KMG-IV): sequencing the most valuable type-strain genomes for metagenomic binning, comparative biology and taxonomic classification.</title>
        <authorList>
            <person name="Goeker M."/>
        </authorList>
    </citation>
    <scope>NUCLEOTIDE SEQUENCE [LARGE SCALE GENOMIC DNA]</scope>
    <source>
        <strain evidence="4 5">DSM 26736</strain>
    </source>
</reference>
<dbReference type="EC" id="5.3.1.6" evidence="3"/>
<gene>
    <name evidence="3" type="primary">rpiA</name>
    <name evidence="4" type="ORF">FHT02_000424</name>
</gene>
<dbReference type="Proteomes" id="UP000527143">
    <property type="component" value="Unassembled WGS sequence"/>
</dbReference>
<organism evidence="4 5">
    <name type="scientific">Sphingomonas xinjiangensis</name>
    <dbReference type="NCBI Taxonomy" id="643568"/>
    <lineage>
        <taxon>Bacteria</taxon>
        <taxon>Pseudomonadati</taxon>
        <taxon>Pseudomonadota</taxon>
        <taxon>Alphaproteobacteria</taxon>
        <taxon>Sphingomonadales</taxon>
        <taxon>Sphingomonadaceae</taxon>
        <taxon>Sphingomonas</taxon>
    </lineage>
</organism>
<dbReference type="PANTHER" id="PTHR11934">
    <property type="entry name" value="RIBOSE-5-PHOSPHATE ISOMERASE"/>
    <property type="match status" value="1"/>
</dbReference>
<feature type="binding site" evidence="3">
    <location>
        <position position="121"/>
    </location>
    <ligand>
        <name>substrate</name>
    </ligand>
</feature>
<comment type="caution">
    <text evidence="4">The sequence shown here is derived from an EMBL/GenBank/DDBJ whole genome shotgun (WGS) entry which is preliminary data.</text>
</comment>
<dbReference type="Gene3D" id="3.30.70.260">
    <property type="match status" value="1"/>
</dbReference>
<comment type="similarity">
    <text evidence="3">Belongs to the ribose 5-phosphate isomerase family.</text>
</comment>
<evidence type="ECO:0000256" key="3">
    <source>
        <dbReference type="HAMAP-Rule" id="MF_00170"/>
    </source>
</evidence>
<feature type="binding site" evidence="3">
    <location>
        <begin position="94"/>
        <end position="97"/>
    </location>
    <ligand>
        <name>substrate</name>
    </ligand>
</feature>
<keyword evidence="5" id="KW-1185">Reference proteome</keyword>
<dbReference type="HAMAP" id="MF_00170">
    <property type="entry name" value="Rib_5P_isom_A"/>
    <property type="match status" value="1"/>
</dbReference>
<dbReference type="EMBL" id="JACIJF010000001">
    <property type="protein sequence ID" value="MBB5709218.1"/>
    <property type="molecule type" value="Genomic_DNA"/>
</dbReference>
<dbReference type="SUPFAM" id="SSF75445">
    <property type="entry name" value="D-ribose-5-phosphate isomerase (RpiA), lid domain"/>
    <property type="match status" value="1"/>
</dbReference>
<comment type="pathway">
    <text evidence="3">Carbohydrate degradation; pentose phosphate pathway; D-ribose 5-phosphate from D-ribulose 5-phosphate (non-oxidative stage): step 1/1.</text>
</comment>
<comment type="catalytic activity">
    <reaction evidence="1 3">
        <text>aldehydo-D-ribose 5-phosphate = D-ribulose 5-phosphate</text>
        <dbReference type="Rhea" id="RHEA:14657"/>
        <dbReference type="ChEBI" id="CHEBI:58121"/>
        <dbReference type="ChEBI" id="CHEBI:58273"/>
        <dbReference type="EC" id="5.3.1.6"/>
    </reaction>
</comment>
<name>A0A840YEL4_9SPHN</name>
<dbReference type="UniPathway" id="UPA00115">
    <property type="reaction ID" value="UER00412"/>
</dbReference>
<dbReference type="InterPro" id="IPR037171">
    <property type="entry name" value="NagB/RpiA_transferase-like"/>
</dbReference>
<protein>
    <recommendedName>
        <fullName evidence="3">Ribose-5-phosphate isomerase A</fullName>
        <ecNumber evidence="3">5.3.1.6</ecNumber>
    </recommendedName>
    <alternativeName>
        <fullName evidence="3">Phosphoriboisomerase A</fullName>
        <shortName evidence="3">PRI</shortName>
    </alternativeName>
</protein>
<sequence>MEALKRIAAEAAVAEIADGMLVGLGTGSTAAFAIAALGRRVEEGLKVTAVSTSLQTAQAAEKAGIRVLDFADVAATDLCIDGVDEIDPHLRAIKGGGGAMLREKVVATASSRMIAIADGSKSVSQLGTRPVPIEYLPFARAFVARRVQELGGNAAARLTEAGSVFLTDQGNPILDCSFGPIVDPDALALSLSTIPGVLGHGLFVDQIHTLYLATAAGLKRCDWRF</sequence>
<accession>A0A840YEL4</accession>
<dbReference type="SUPFAM" id="SSF100950">
    <property type="entry name" value="NagB/RpiA/CoA transferase-like"/>
    <property type="match status" value="1"/>
</dbReference>
<dbReference type="GO" id="GO:0004751">
    <property type="term" value="F:ribose-5-phosphate isomerase activity"/>
    <property type="evidence" value="ECO:0007669"/>
    <property type="project" value="UniProtKB-UniRule"/>
</dbReference>
<evidence type="ECO:0000256" key="2">
    <source>
        <dbReference type="ARBA" id="ARBA00023235"/>
    </source>
</evidence>
<dbReference type="CDD" id="cd01398">
    <property type="entry name" value="RPI_A"/>
    <property type="match status" value="1"/>
</dbReference>
<dbReference type="InterPro" id="IPR020672">
    <property type="entry name" value="Ribose5P_isomerase_typA_subgr"/>
</dbReference>
<dbReference type="GO" id="GO:0005829">
    <property type="term" value="C:cytosol"/>
    <property type="evidence" value="ECO:0007669"/>
    <property type="project" value="TreeGrafter"/>
</dbReference>
<feature type="active site" description="Proton acceptor" evidence="3">
    <location>
        <position position="103"/>
    </location>
</feature>